<dbReference type="EMBL" id="FQXE01000008">
    <property type="protein sequence ID" value="SHI08749.1"/>
    <property type="molecule type" value="Genomic_DNA"/>
</dbReference>
<name>A0A1M5YA02_9BURK</name>
<dbReference type="GO" id="GO:1902201">
    <property type="term" value="P:negative regulation of bacterial-type flagellum-dependent cell motility"/>
    <property type="evidence" value="ECO:0007669"/>
    <property type="project" value="TreeGrafter"/>
</dbReference>
<dbReference type="Gene3D" id="3.30.70.270">
    <property type="match status" value="1"/>
</dbReference>
<dbReference type="RefSeq" id="WP_073104477.1">
    <property type="nucleotide sequence ID" value="NZ_FQXE01000008.1"/>
</dbReference>
<dbReference type="PANTHER" id="PTHR45138">
    <property type="entry name" value="REGULATORY COMPONENTS OF SENSORY TRANSDUCTION SYSTEM"/>
    <property type="match status" value="1"/>
</dbReference>
<dbReference type="STRING" id="658167.SAMN04488135_108171"/>
<protein>
    <recommendedName>
        <fullName evidence="1">diguanylate cyclase</fullName>
        <ecNumber evidence="1">2.7.7.65</ecNumber>
    </recommendedName>
</protein>
<dbReference type="InterPro" id="IPR000160">
    <property type="entry name" value="GGDEF_dom"/>
</dbReference>
<dbReference type="Pfam" id="PF00990">
    <property type="entry name" value="GGDEF"/>
    <property type="match status" value="1"/>
</dbReference>
<dbReference type="Proteomes" id="UP000184226">
    <property type="component" value="Unassembled WGS sequence"/>
</dbReference>
<dbReference type="CDD" id="cd01949">
    <property type="entry name" value="GGDEF"/>
    <property type="match status" value="1"/>
</dbReference>
<sequence length="339" mass="36663">MPIIKEGSGIEARANLLANKALTAQLRVLQAFLPLEGWLVGRWGAASCSPVAANGLFEALPPRDLSPLFDGDWARDPLNDGFYYRRVNECEQEMLSLEPETGRNRMYLVKADLHAPDTTGGGCAIGVAFEWPFSLFRRANEVRSCLTSLALTLALHAELNVAERLMMELQRDAFLDPLTGTLNRAGWINRLAHIDAMSGDDGNDAAIVMLDLDFLKTVNDTQGHSAGDDLIRLTAQTISAVLRSNDSVGRLGGDEFGVVAQDATPAGAAALVGRLKYALDAVDIKISMGMALKSEAGSLKKTMQLADERMYEEKRTKPMPRRMPLVSQAAGLISGFSAG</sequence>
<dbReference type="AlphaFoldDB" id="A0A1M5YA02"/>
<evidence type="ECO:0000256" key="1">
    <source>
        <dbReference type="ARBA" id="ARBA00012528"/>
    </source>
</evidence>
<dbReference type="EC" id="2.7.7.65" evidence="1"/>
<evidence type="ECO:0000256" key="2">
    <source>
        <dbReference type="ARBA" id="ARBA00034247"/>
    </source>
</evidence>
<feature type="domain" description="GGDEF" evidence="3">
    <location>
        <begin position="203"/>
        <end position="329"/>
    </location>
</feature>
<evidence type="ECO:0000259" key="3">
    <source>
        <dbReference type="PROSITE" id="PS50887"/>
    </source>
</evidence>
<comment type="catalytic activity">
    <reaction evidence="2">
        <text>2 GTP = 3',3'-c-di-GMP + 2 diphosphate</text>
        <dbReference type="Rhea" id="RHEA:24898"/>
        <dbReference type="ChEBI" id="CHEBI:33019"/>
        <dbReference type="ChEBI" id="CHEBI:37565"/>
        <dbReference type="ChEBI" id="CHEBI:58805"/>
        <dbReference type="EC" id="2.7.7.65"/>
    </reaction>
</comment>
<dbReference type="PROSITE" id="PS50887">
    <property type="entry name" value="GGDEF"/>
    <property type="match status" value="1"/>
</dbReference>
<dbReference type="OrthoDB" id="5571399at2"/>
<dbReference type="InterPro" id="IPR029787">
    <property type="entry name" value="Nucleotide_cyclase"/>
</dbReference>
<gene>
    <name evidence="4" type="ORF">SAMN04488135_108171</name>
</gene>
<organism evidence="4 5">
    <name type="scientific">Pollutimonas bauzanensis</name>
    <dbReference type="NCBI Taxonomy" id="658167"/>
    <lineage>
        <taxon>Bacteria</taxon>
        <taxon>Pseudomonadati</taxon>
        <taxon>Pseudomonadota</taxon>
        <taxon>Betaproteobacteria</taxon>
        <taxon>Burkholderiales</taxon>
        <taxon>Alcaligenaceae</taxon>
        <taxon>Pollutimonas</taxon>
    </lineage>
</organism>
<reference evidence="4 5" key="1">
    <citation type="submission" date="2016-11" db="EMBL/GenBank/DDBJ databases">
        <authorList>
            <person name="Jaros S."/>
            <person name="Januszkiewicz K."/>
            <person name="Wedrychowicz H."/>
        </authorList>
    </citation>
    <scope>NUCLEOTIDE SEQUENCE [LARGE SCALE GENOMIC DNA]</scope>
    <source>
        <strain evidence="4 5">CGMCC 1.10190</strain>
    </source>
</reference>
<dbReference type="InterPro" id="IPR050469">
    <property type="entry name" value="Diguanylate_Cyclase"/>
</dbReference>
<evidence type="ECO:0000313" key="5">
    <source>
        <dbReference type="Proteomes" id="UP000184226"/>
    </source>
</evidence>
<evidence type="ECO:0000313" key="4">
    <source>
        <dbReference type="EMBL" id="SHI08749.1"/>
    </source>
</evidence>
<dbReference type="NCBIfam" id="TIGR00254">
    <property type="entry name" value="GGDEF"/>
    <property type="match status" value="1"/>
</dbReference>
<dbReference type="PANTHER" id="PTHR45138:SF9">
    <property type="entry name" value="DIGUANYLATE CYCLASE DGCM-RELATED"/>
    <property type="match status" value="1"/>
</dbReference>
<dbReference type="GO" id="GO:0005886">
    <property type="term" value="C:plasma membrane"/>
    <property type="evidence" value="ECO:0007669"/>
    <property type="project" value="TreeGrafter"/>
</dbReference>
<keyword evidence="5" id="KW-1185">Reference proteome</keyword>
<proteinExistence type="predicted"/>
<dbReference type="GO" id="GO:0043709">
    <property type="term" value="P:cell adhesion involved in single-species biofilm formation"/>
    <property type="evidence" value="ECO:0007669"/>
    <property type="project" value="TreeGrafter"/>
</dbReference>
<dbReference type="SUPFAM" id="SSF55073">
    <property type="entry name" value="Nucleotide cyclase"/>
    <property type="match status" value="1"/>
</dbReference>
<accession>A0A1M5YA02</accession>
<dbReference type="GO" id="GO:0052621">
    <property type="term" value="F:diguanylate cyclase activity"/>
    <property type="evidence" value="ECO:0007669"/>
    <property type="project" value="UniProtKB-EC"/>
</dbReference>
<dbReference type="SMART" id="SM00267">
    <property type="entry name" value="GGDEF"/>
    <property type="match status" value="1"/>
</dbReference>
<dbReference type="InterPro" id="IPR043128">
    <property type="entry name" value="Rev_trsase/Diguanyl_cyclase"/>
</dbReference>